<dbReference type="GeneID" id="28802374"/>
<dbReference type="EMBL" id="KP881332">
    <property type="protein sequence ID" value="AKA61412.1"/>
    <property type="molecule type" value="Genomic_DNA"/>
</dbReference>
<dbReference type="KEGG" id="vg:28802374"/>
<organism evidence="1 2">
    <name type="scientific">Staphylococcus phage Stau2</name>
    <dbReference type="NCBI Taxonomy" id="1200862"/>
    <lineage>
        <taxon>Viruses</taxon>
        <taxon>Duplodnaviria</taxon>
        <taxon>Heunggongvirae</taxon>
        <taxon>Uroviricota</taxon>
        <taxon>Caudoviricetes</taxon>
        <taxon>Herelleviridae</taxon>
        <taxon>Twortvirinae</taxon>
        <taxon>Silviavirus</taxon>
        <taxon>Silviavirus stau2</taxon>
    </lineage>
</organism>
<dbReference type="InterPro" id="IPR025586">
    <property type="entry name" value="PcfJ"/>
</dbReference>
<gene>
    <name evidence="1" type="ORF">Stau2_161</name>
</gene>
<proteinExistence type="predicted"/>
<evidence type="ECO:0000313" key="1">
    <source>
        <dbReference type="EMBL" id="AKA61412.1"/>
    </source>
</evidence>
<protein>
    <submittedName>
        <fullName evidence="1">Uncharacterized protein</fullName>
    </submittedName>
</protein>
<dbReference type="Pfam" id="PF14284">
    <property type="entry name" value="PcfJ"/>
    <property type="match status" value="1"/>
</dbReference>
<dbReference type="RefSeq" id="YP_009275918.1">
    <property type="nucleotide sequence ID" value="NC_030933.1"/>
</dbReference>
<accession>A0A0U1ZW41</accession>
<dbReference type="Proteomes" id="UP000207597">
    <property type="component" value="Segment"/>
</dbReference>
<reference evidence="1 2" key="1">
    <citation type="journal article" date="2016" name="Virus Genes">
        <title>Genomic analysis of Staphylococcus phage Stau2 isolated from medical specimen.</title>
        <authorList>
            <person name="Hsieh S.E."/>
            <person name="Tseng Y.H."/>
            <person name="Lo H.H."/>
            <person name="Chen S.T."/>
            <person name="Wu C.N."/>
        </authorList>
    </citation>
    <scope>NUCLEOTIDE SEQUENCE [LARGE SCALE GENOMIC DNA]</scope>
</reference>
<evidence type="ECO:0000313" key="2">
    <source>
        <dbReference type="Proteomes" id="UP000207597"/>
    </source>
</evidence>
<name>A0A0U1ZW41_9CAUD</name>
<sequence length="679" mass="79647">MSVEYKETGLTEEEILKLSKVNRNSIFIGEERVYLKINNKNIVDIGSKELLRDINNTFCYSSALNLLLFIALCGNKKLTTFKGDPYKKVQELSKTVTDVNTVYSEYLESDDRSEFPLYNKRHYRNNIYCRANYENELKQFDNTQNKNSNNYLTKKIRDLKRQINTTTNDILDVLLMGDYSIFGINIDPYAFGKSYDNNYEYYNEVLKNIKIGLNKLTPIKDNNTPFLIKTCYLKDISIVTTDWSIVNGDFNNKNGNVYLHLSNTLQHKEFKFNMYEDDFNKDKLKNNITLPVLLNIILSKYGKENLAFNIIIQTLKNNDYYLNLSRLNVKNFDVYSMIERPDGYRTVSKGENATDNLNNLLKLVVSNIDKVYNNEYCDIFKEHKEFLVIPNKNKWKLHEALNLSKQTYNKFITLSKEEQENYLNILRVIINKFPSLYNESNLHKLFDDDFIMVTNSYSIGNALSFKGTTKEVLNFSFSDFRKMVNYINYDVRNRQRIHSYAVNNLYRDYIDFASDLVLLGYRTKESINLTPYSLKLEHDIVTDEYLTVKDEVDDLKLQQKYDNKLNNITNKEYKLNDGSKVKFLPADTTEKLKREGEQLSHCVGSYASNIINDRCLILLARKVDDLEKSWYTVEVRITKYGYTLGQQQSLKSHELPKELKDELIKDIKNINKQFSEDVA</sequence>
<keyword evidence="2" id="KW-1185">Reference proteome</keyword>